<gene>
    <name evidence="2" type="ORF">K452DRAFT_284967</name>
</gene>
<dbReference type="GeneID" id="54297534"/>
<organism evidence="2 3">
    <name type="scientific">Aplosporella prunicola CBS 121167</name>
    <dbReference type="NCBI Taxonomy" id="1176127"/>
    <lineage>
        <taxon>Eukaryota</taxon>
        <taxon>Fungi</taxon>
        <taxon>Dikarya</taxon>
        <taxon>Ascomycota</taxon>
        <taxon>Pezizomycotina</taxon>
        <taxon>Dothideomycetes</taxon>
        <taxon>Dothideomycetes incertae sedis</taxon>
        <taxon>Botryosphaeriales</taxon>
        <taxon>Aplosporellaceae</taxon>
        <taxon>Aplosporella</taxon>
    </lineage>
</organism>
<sequence>MQLITLALLASTATATAVNQAFTVRASEPNAQAINNAPITAVKSNLYLNKAQDASCDETSSAATFYINEDGALELYRRSATPQWAYVTQDKGAIGYTTGAQPAPQKALRNGWAVVDGALQFNEQPLRACPTTVDGEYAIWVGNPTVANEEGCFAFTANVVEMPNPVSCEYSQ</sequence>
<reference evidence="2" key="1">
    <citation type="journal article" date="2020" name="Stud. Mycol.">
        <title>101 Dothideomycetes genomes: a test case for predicting lifestyles and emergence of pathogens.</title>
        <authorList>
            <person name="Haridas S."/>
            <person name="Albert R."/>
            <person name="Binder M."/>
            <person name="Bloem J."/>
            <person name="Labutti K."/>
            <person name="Salamov A."/>
            <person name="Andreopoulos B."/>
            <person name="Baker S."/>
            <person name="Barry K."/>
            <person name="Bills G."/>
            <person name="Bluhm B."/>
            <person name="Cannon C."/>
            <person name="Castanera R."/>
            <person name="Culley D."/>
            <person name="Daum C."/>
            <person name="Ezra D."/>
            <person name="Gonzalez J."/>
            <person name="Henrissat B."/>
            <person name="Kuo A."/>
            <person name="Liang C."/>
            <person name="Lipzen A."/>
            <person name="Lutzoni F."/>
            <person name="Magnuson J."/>
            <person name="Mondo S."/>
            <person name="Nolan M."/>
            <person name="Ohm R."/>
            <person name="Pangilinan J."/>
            <person name="Park H.-J."/>
            <person name="Ramirez L."/>
            <person name="Alfaro M."/>
            <person name="Sun H."/>
            <person name="Tritt A."/>
            <person name="Yoshinaga Y."/>
            <person name="Zwiers L.-H."/>
            <person name="Turgeon B."/>
            <person name="Goodwin S."/>
            <person name="Spatafora J."/>
            <person name="Crous P."/>
            <person name="Grigoriev I."/>
        </authorList>
    </citation>
    <scope>NUCLEOTIDE SEQUENCE</scope>
    <source>
        <strain evidence="2">CBS 121167</strain>
    </source>
</reference>
<proteinExistence type="predicted"/>
<evidence type="ECO:0000313" key="3">
    <source>
        <dbReference type="Proteomes" id="UP000799438"/>
    </source>
</evidence>
<feature type="signal peptide" evidence="1">
    <location>
        <begin position="1"/>
        <end position="15"/>
    </location>
</feature>
<evidence type="ECO:0008006" key="4">
    <source>
        <dbReference type="Google" id="ProtNLM"/>
    </source>
</evidence>
<dbReference type="OrthoDB" id="4093325at2759"/>
<accession>A0A6A6BKJ1</accession>
<dbReference type="AlphaFoldDB" id="A0A6A6BKJ1"/>
<evidence type="ECO:0000256" key="1">
    <source>
        <dbReference type="SAM" id="SignalP"/>
    </source>
</evidence>
<feature type="chain" id="PRO_5025523536" description="Cell wall protein PhiA" evidence="1">
    <location>
        <begin position="16"/>
        <end position="172"/>
    </location>
</feature>
<dbReference type="EMBL" id="ML995479">
    <property type="protein sequence ID" value="KAF2144642.1"/>
    <property type="molecule type" value="Genomic_DNA"/>
</dbReference>
<dbReference type="Proteomes" id="UP000799438">
    <property type="component" value="Unassembled WGS sequence"/>
</dbReference>
<protein>
    <recommendedName>
        <fullName evidence="4">Cell wall protein PhiA</fullName>
    </recommendedName>
</protein>
<keyword evidence="3" id="KW-1185">Reference proteome</keyword>
<name>A0A6A6BKJ1_9PEZI</name>
<keyword evidence="1" id="KW-0732">Signal</keyword>
<evidence type="ECO:0000313" key="2">
    <source>
        <dbReference type="EMBL" id="KAF2144642.1"/>
    </source>
</evidence>
<dbReference type="RefSeq" id="XP_033400354.1">
    <property type="nucleotide sequence ID" value="XM_033540038.1"/>
</dbReference>